<dbReference type="EMBL" id="CAVNYO010000102">
    <property type="protein sequence ID" value="CAK5265859.1"/>
    <property type="molecule type" value="Genomic_DNA"/>
</dbReference>
<gene>
    <name evidence="2" type="ORF">MYCIT1_LOCUS7179</name>
</gene>
<evidence type="ECO:0000259" key="1">
    <source>
        <dbReference type="Pfam" id="PF24764"/>
    </source>
</evidence>
<dbReference type="PANTHER" id="PTHR46177:SF1">
    <property type="entry name" value="INTEGRASE CATALYTIC DOMAIN-CONTAINING PROTEIN"/>
    <property type="match status" value="1"/>
</dbReference>
<evidence type="ECO:0000313" key="2">
    <source>
        <dbReference type="EMBL" id="CAK5265859.1"/>
    </source>
</evidence>
<protein>
    <recommendedName>
        <fullName evidence="1">Integrase core domain-containing protein</fullName>
    </recommendedName>
</protein>
<sequence>MSANFNRNPTGKNQYAKSEALEESIKTALQGYHQDGVTNYAIISQLLFKDLEVTLGPKQVQRRLSKLGLFAAKGTMERIEHADVVQLVLDELDKDVVKHLGVKSIRDKIRQTSDVILSRSFVSWMMHLHDPDGFAGRNPTAKRIYRSPKYPIGINHKWSSDGHDKLYSIGYPIYAIVDDATGKTLGAWVLPSNRQQDIILYVYLCCVEKYGGIPLTTTTDCGTETLKMVNMQKELRNTFHPDISEAEVPAHIYLRSVHNISVERSWYRLRLDFGDRAVYLFKEGAIQGIYNPHDADHVQLSLWLWSRILQKELDATVEFRNNSAVRKQKAKPGPSGFSRNIAYTLYEQWGGVDCKLVVDMNLIREQKALLGGDTLLEFTTLEFSQRAQAVFVTLGEVPLSMESGWTLFQVMLPDVFPERNFLRPVL</sequence>
<dbReference type="InterPro" id="IPR058913">
    <property type="entry name" value="Integrase_dom_put"/>
</dbReference>
<reference evidence="2" key="1">
    <citation type="submission" date="2023-11" db="EMBL/GenBank/DDBJ databases">
        <authorList>
            <person name="De Vega J J."/>
            <person name="De Vega J J."/>
        </authorList>
    </citation>
    <scope>NUCLEOTIDE SEQUENCE</scope>
</reference>
<dbReference type="Proteomes" id="UP001295794">
    <property type="component" value="Unassembled WGS sequence"/>
</dbReference>
<dbReference type="AlphaFoldDB" id="A0AAD2GXG3"/>
<organism evidence="2 3">
    <name type="scientific">Mycena citricolor</name>
    <dbReference type="NCBI Taxonomy" id="2018698"/>
    <lineage>
        <taxon>Eukaryota</taxon>
        <taxon>Fungi</taxon>
        <taxon>Dikarya</taxon>
        <taxon>Basidiomycota</taxon>
        <taxon>Agaricomycotina</taxon>
        <taxon>Agaricomycetes</taxon>
        <taxon>Agaricomycetidae</taxon>
        <taxon>Agaricales</taxon>
        <taxon>Marasmiineae</taxon>
        <taxon>Mycenaceae</taxon>
        <taxon>Mycena</taxon>
    </lineage>
</organism>
<keyword evidence="3" id="KW-1185">Reference proteome</keyword>
<dbReference type="PANTHER" id="PTHR46177">
    <property type="entry name" value="INTEGRASE CATALYTIC DOMAIN-CONTAINING PROTEIN"/>
    <property type="match status" value="1"/>
</dbReference>
<dbReference type="Pfam" id="PF24764">
    <property type="entry name" value="rva_4"/>
    <property type="match status" value="1"/>
</dbReference>
<evidence type="ECO:0000313" key="3">
    <source>
        <dbReference type="Proteomes" id="UP001295794"/>
    </source>
</evidence>
<feature type="domain" description="Integrase core" evidence="1">
    <location>
        <begin position="155"/>
        <end position="331"/>
    </location>
</feature>
<proteinExistence type="predicted"/>
<name>A0AAD2GXG3_9AGAR</name>
<accession>A0AAD2GXG3</accession>
<comment type="caution">
    <text evidence="2">The sequence shown here is derived from an EMBL/GenBank/DDBJ whole genome shotgun (WGS) entry which is preliminary data.</text>
</comment>